<comment type="caution">
    <text evidence="2">The sequence shown here is derived from an EMBL/GenBank/DDBJ whole genome shotgun (WGS) entry which is preliminary data.</text>
</comment>
<evidence type="ECO:0000313" key="2">
    <source>
        <dbReference type="EMBL" id="OGH00143.1"/>
    </source>
</evidence>
<dbReference type="Proteomes" id="UP000177583">
    <property type="component" value="Unassembled WGS sequence"/>
</dbReference>
<dbReference type="AlphaFoldDB" id="A0A1F6GPY0"/>
<sequence length="142" mass="15708">MMPLTPQELRQVRRAIAADLELLNTASAKDGRGIRRRIAENLAKLGETVQAEQEAAAPQDKRDTPTFDDLVAGKFDGLDLKKYIPKVRAAFKEIEEVAPLIQPVERYATINGESMNESFWSDLLGDGDQSLALLHSEIGTTE</sequence>
<evidence type="ECO:0000313" key="3">
    <source>
        <dbReference type="Proteomes" id="UP000177583"/>
    </source>
</evidence>
<accession>A0A1F6GPY0</accession>
<reference evidence="2 3" key="1">
    <citation type="journal article" date="2016" name="Nat. Commun.">
        <title>Thousands of microbial genomes shed light on interconnected biogeochemical processes in an aquifer system.</title>
        <authorList>
            <person name="Anantharaman K."/>
            <person name="Brown C.T."/>
            <person name="Hug L.A."/>
            <person name="Sharon I."/>
            <person name="Castelle C.J."/>
            <person name="Probst A.J."/>
            <person name="Thomas B.C."/>
            <person name="Singh A."/>
            <person name="Wilkins M.J."/>
            <person name="Karaoz U."/>
            <person name="Brodie E.L."/>
            <person name="Williams K.H."/>
            <person name="Hubbard S.S."/>
            <person name="Banfield J.F."/>
        </authorList>
    </citation>
    <scope>NUCLEOTIDE SEQUENCE [LARGE SCALE GENOMIC DNA]</scope>
</reference>
<organism evidence="2 3">
    <name type="scientific">Candidatus Lambdaproteobacteria bacterium RIFOXYD2_FULL_56_26</name>
    <dbReference type="NCBI Taxonomy" id="1817773"/>
    <lineage>
        <taxon>Bacteria</taxon>
        <taxon>Pseudomonadati</taxon>
        <taxon>Pseudomonadota</taxon>
        <taxon>Candidatus Lambdaproteobacteria</taxon>
    </lineage>
</organism>
<evidence type="ECO:0000256" key="1">
    <source>
        <dbReference type="SAM" id="MobiDB-lite"/>
    </source>
</evidence>
<name>A0A1F6GPY0_9PROT</name>
<gene>
    <name evidence="2" type="ORF">A2557_01330</name>
</gene>
<dbReference type="EMBL" id="MFNF01000049">
    <property type="protein sequence ID" value="OGH00143.1"/>
    <property type="molecule type" value="Genomic_DNA"/>
</dbReference>
<proteinExistence type="predicted"/>
<protein>
    <submittedName>
        <fullName evidence="2">Uncharacterized protein</fullName>
    </submittedName>
</protein>
<feature type="region of interest" description="Disordered" evidence="1">
    <location>
        <begin position="48"/>
        <end position="68"/>
    </location>
</feature>